<evidence type="ECO:0000256" key="1">
    <source>
        <dbReference type="SAM" id="SignalP"/>
    </source>
</evidence>
<proteinExistence type="predicted"/>
<sequence length="178" mass="18618">MSRRKRYSAMKTARPLIAAGLAALLLTGCATTPTVYRAAVGAQTEVGYSEYRLETGRYRVTFQGGAGAPEAQVADYALLRAAELALRDGYDWFRIADRSTTMSGGGSGPRLSVGGGSASFGRHSGIGVGLGTSFNLGPGPAYARSIEVVFGKGPTPRESDAYDAREIVKVVGYGRAEA</sequence>
<dbReference type="PROSITE" id="PS51257">
    <property type="entry name" value="PROKAR_LIPOPROTEIN"/>
    <property type="match status" value="1"/>
</dbReference>
<organism evidence="2 3">
    <name type="scientific">Caulobacter vibrioides (strain NA1000 / CB15N)</name>
    <name type="common">Caulobacter crescentus</name>
    <dbReference type="NCBI Taxonomy" id="565050"/>
    <lineage>
        <taxon>Bacteria</taxon>
        <taxon>Pseudomonadati</taxon>
        <taxon>Pseudomonadota</taxon>
        <taxon>Alphaproteobacteria</taxon>
        <taxon>Caulobacterales</taxon>
        <taxon>Caulobacteraceae</taxon>
        <taxon>Caulobacter</taxon>
    </lineage>
</organism>
<dbReference type="Proteomes" id="UP000001364">
    <property type="component" value="Chromosome"/>
</dbReference>
<dbReference type="AlphaFoldDB" id="A0A0H3C7V0"/>
<dbReference type="PATRIC" id="fig|565050.3.peg.1329"/>
<dbReference type="NCBIfam" id="NF047637">
    <property type="entry name" value="lipo_CC0125"/>
    <property type="match status" value="1"/>
</dbReference>
<keyword evidence="1" id="KW-0732">Signal</keyword>
<feature type="chain" id="PRO_5002605792" description="Lipoprotein" evidence="1">
    <location>
        <begin position="39"/>
        <end position="178"/>
    </location>
</feature>
<evidence type="ECO:0000313" key="3">
    <source>
        <dbReference type="Proteomes" id="UP000001364"/>
    </source>
</evidence>
<keyword evidence="3" id="KW-1185">Reference proteome</keyword>
<reference evidence="2 3" key="1">
    <citation type="journal article" date="2010" name="J. Bacteriol.">
        <title>The genetic basis of laboratory adaptation in Caulobacter crescentus.</title>
        <authorList>
            <person name="Marks M.E."/>
            <person name="Castro-Rojas C.M."/>
            <person name="Teiling C."/>
            <person name="Du L."/>
            <person name="Kapatral V."/>
            <person name="Walunas T.L."/>
            <person name="Crosson S."/>
        </authorList>
    </citation>
    <scope>NUCLEOTIDE SEQUENCE [LARGE SCALE GENOMIC DNA]</scope>
    <source>
        <strain evidence="3">NA1000 / CB15N</strain>
    </source>
</reference>
<accession>A0A0H3C7V0</accession>
<evidence type="ECO:0008006" key="4">
    <source>
        <dbReference type="Google" id="ProtNLM"/>
    </source>
</evidence>
<evidence type="ECO:0000313" key="2">
    <source>
        <dbReference type="EMBL" id="ACL94809.1"/>
    </source>
</evidence>
<gene>
    <name evidence="2" type="ordered locus">CCNA_01344</name>
</gene>
<dbReference type="RefSeq" id="WP_010919164.1">
    <property type="nucleotide sequence ID" value="NC_011916.1"/>
</dbReference>
<dbReference type="HOGENOM" id="CLU_126408_0_0_5"/>
<dbReference type="KEGG" id="ccs:CCNA_01344"/>
<name>A0A0H3C7V0_CAUVN</name>
<dbReference type="GeneID" id="7331799"/>
<dbReference type="OrthoDB" id="7172943at2"/>
<dbReference type="RefSeq" id="YP_002516717.1">
    <property type="nucleotide sequence ID" value="NC_011916.1"/>
</dbReference>
<protein>
    <recommendedName>
        <fullName evidence="4">Lipoprotein</fullName>
    </recommendedName>
</protein>
<dbReference type="EMBL" id="CP001340">
    <property type="protein sequence ID" value="ACL94809.1"/>
    <property type="molecule type" value="Genomic_DNA"/>
</dbReference>
<feature type="signal peptide" evidence="1">
    <location>
        <begin position="1"/>
        <end position="38"/>
    </location>
</feature>